<name>A0ABV7AAW2_9BACI</name>
<organism evidence="2 3">
    <name type="scientific">Virgibacillus sediminis</name>
    <dbReference type="NCBI Taxonomy" id="202260"/>
    <lineage>
        <taxon>Bacteria</taxon>
        <taxon>Bacillati</taxon>
        <taxon>Bacillota</taxon>
        <taxon>Bacilli</taxon>
        <taxon>Bacillales</taxon>
        <taxon>Bacillaceae</taxon>
        <taxon>Virgibacillus</taxon>
    </lineage>
</organism>
<dbReference type="Gene3D" id="3.30.930.20">
    <property type="entry name" value="Protein of unknown function DUF1054"/>
    <property type="match status" value="1"/>
</dbReference>
<evidence type="ECO:0000313" key="2">
    <source>
        <dbReference type="EMBL" id="MFC2950244.1"/>
    </source>
</evidence>
<dbReference type="Proteomes" id="UP001595387">
    <property type="component" value="Unassembled WGS sequence"/>
</dbReference>
<protein>
    <recommendedName>
        <fullName evidence="1">UPF0637 protein ACFODW_18115</fullName>
    </recommendedName>
</protein>
<dbReference type="SUPFAM" id="SSF142913">
    <property type="entry name" value="YktB/PF0168-like"/>
    <property type="match status" value="1"/>
</dbReference>
<sequence length="206" mass="24009">MTFNGFTKEDFETFSIEGLEERMEAIQTRIQPKFQEIGSHLVSFLSAELGNEMFLHIAKHARRTVNPPNDTWLAIADNKRGYKKHPHFQVGLFDDHVFIWLALIYELDYKKEIAESYVKSFDELKQLPSNYMVSLDHTKRDAISLDKLQLKDVERFRDVKKAEFLIGQHLPAGDPRLADGKKFLETVEATYETLIPFYRQALQAKN</sequence>
<gene>
    <name evidence="2" type="ORF">ACFODW_18115</name>
</gene>
<proteinExistence type="inferred from homology"/>
<dbReference type="InterPro" id="IPR053707">
    <property type="entry name" value="UPF0637_domain_sf"/>
</dbReference>
<evidence type="ECO:0000256" key="1">
    <source>
        <dbReference type="HAMAP-Rule" id="MF_01851"/>
    </source>
</evidence>
<evidence type="ECO:0000313" key="3">
    <source>
        <dbReference type="Proteomes" id="UP001595387"/>
    </source>
</evidence>
<comment type="similarity">
    <text evidence="1">Belongs to the UPF0637 family.</text>
</comment>
<reference evidence="3" key="1">
    <citation type="journal article" date="2019" name="Int. J. Syst. Evol. Microbiol.">
        <title>The Global Catalogue of Microorganisms (GCM) 10K type strain sequencing project: providing services to taxonomists for standard genome sequencing and annotation.</title>
        <authorList>
            <consortium name="The Broad Institute Genomics Platform"/>
            <consortium name="The Broad Institute Genome Sequencing Center for Infectious Disease"/>
            <person name="Wu L."/>
            <person name="Ma J."/>
        </authorList>
    </citation>
    <scope>NUCLEOTIDE SEQUENCE [LARGE SCALE GENOMIC DNA]</scope>
    <source>
        <strain evidence="3">KCTC 13193</strain>
    </source>
</reference>
<dbReference type="HAMAP" id="MF_01851">
    <property type="entry name" value="UPF0637"/>
    <property type="match status" value="1"/>
</dbReference>
<dbReference type="InterPro" id="IPR009403">
    <property type="entry name" value="UPF0637"/>
</dbReference>
<dbReference type="EMBL" id="JBHRRZ010000040">
    <property type="protein sequence ID" value="MFC2950244.1"/>
    <property type="molecule type" value="Genomic_DNA"/>
</dbReference>
<comment type="caution">
    <text evidence="2">The sequence shown here is derived from an EMBL/GenBank/DDBJ whole genome shotgun (WGS) entry which is preliminary data.</text>
</comment>
<dbReference type="PIRSF" id="PIRSF021332">
    <property type="entry name" value="DUF1054"/>
    <property type="match status" value="1"/>
</dbReference>
<keyword evidence="3" id="KW-1185">Reference proteome</keyword>
<accession>A0ABV7AAW2</accession>
<dbReference type="RefSeq" id="WP_390308355.1">
    <property type="nucleotide sequence ID" value="NZ_JBHRRZ010000040.1"/>
</dbReference>
<dbReference type="Pfam" id="PF06335">
    <property type="entry name" value="DUF1054"/>
    <property type="match status" value="1"/>
</dbReference>